<comment type="caution">
    <text evidence="2">The sequence shown here is derived from an EMBL/GenBank/DDBJ whole genome shotgun (WGS) entry which is preliminary data.</text>
</comment>
<protein>
    <recommendedName>
        <fullName evidence="4">MARVEL domain-containing protein</fullName>
    </recommendedName>
</protein>
<name>A0A428QA02_9HYPO</name>
<evidence type="ECO:0000256" key="1">
    <source>
        <dbReference type="SAM" id="Phobius"/>
    </source>
</evidence>
<evidence type="ECO:0000313" key="3">
    <source>
        <dbReference type="Proteomes" id="UP000288168"/>
    </source>
</evidence>
<feature type="transmembrane region" description="Helical" evidence="1">
    <location>
        <begin position="75"/>
        <end position="94"/>
    </location>
</feature>
<dbReference type="PANTHER" id="PTHR42083:SF1">
    <property type="entry name" value="MARVEL DOMAIN-CONTAINING PROTEIN"/>
    <property type="match status" value="1"/>
</dbReference>
<evidence type="ECO:0008006" key="4">
    <source>
        <dbReference type="Google" id="ProtNLM"/>
    </source>
</evidence>
<keyword evidence="1" id="KW-0472">Membrane</keyword>
<reference evidence="2 3" key="1">
    <citation type="submission" date="2017-06" db="EMBL/GenBank/DDBJ databases">
        <title>Comparative genomic analysis of Ambrosia Fusariam Clade fungi.</title>
        <authorList>
            <person name="Stajich J.E."/>
            <person name="Carrillo J."/>
            <person name="Kijimoto T."/>
            <person name="Eskalen A."/>
            <person name="O'Donnell K."/>
            <person name="Kasson M."/>
        </authorList>
    </citation>
    <scope>NUCLEOTIDE SEQUENCE [LARGE SCALE GENOMIC DNA]</scope>
    <source>
        <strain evidence="2 3">NRRL62584</strain>
    </source>
</reference>
<dbReference type="EMBL" id="NKCI01000047">
    <property type="protein sequence ID" value="RSL62075.1"/>
    <property type="molecule type" value="Genomic_DNA"/>
</dbReference>
<accession>A0A428QA02</accession>
<dbReference type="OrthoDB" id="5363290at2759"/>
<dbReference type="AlphaFoldDB" id="A0A428QA02"/>
<keyword evidence="1" id="KW-1133">Transmembrane helix</keyword>
<keyword evidence="3" id="KW-1185">Reference proteome</keyword>
<feature type="transmembrane region" description="Helical" evidence="1">
    <location>
        <begin position="13"/>
        <end position="32"/>
    </location>
</feature>
<dbReference type="Proteomes" id="UP000288168">
    <property type="component" value="Unassembled WGS sequence"/>
</dbReference>
<dbReference type="PANTHER" id="PTHR42083">
    <property type="entry name" value="MARVEL DOMAIN-CONTAINING PROTEIN"/>
    <property type="match status" value="1"/>
</dbReference>
<gene>
    <name evidence="2" type="ORF">CEP54_005888</name>
</gene>
<evidence type="ECO:0000313" key="2">
    <source>
        <dbReference type="EMBL" id="RSL62075.1"/>
    </source>
</evidence>
<feature type="transmembrane region" description="Helical" evidence="1">
    <location>
        <begin position="47"/>
        <end position="68"/>
    </location>
</feature>
<keyword evidence="1" id="KW-0812">Transmembrane</keyword>
<organism evidence="2 3">
    <name type="scientific">Fusarium duplospermum</name>
    <dbReference type="NCBI Taxonomy" id="1325734"/>
    <lineage>
        <taxon>Eukaryota</taxon>
        <taxon>Fungi</taxon>
        <taxon>Dikarya</taxon>
        <taxon>Ascomycota</taxon>
        <taxon>Pezizomycotina</taxon>
        <taxon>Sordariomycetes</taxon>
        <taxon>Hypocreomycetidae</taxon>
        <taxon>Hypocreales</taxon>
        <taxon>Nectriaceae</taxon>
        <taxon>Fusarium</taxon>
        <taxon>Fusarium solani species complex</taxon>
    </lineage>
</organism>
<proteinExistence type="predicted"/>
<sequence>MARQWHPRAVAQVALRCLQFIFAVISAALYGADLANWSAANTHANASWIYAEVAAVLAAFSSIAQWWLALPRTAAVIWDCVISLLWLVTVAVFAQNIYSSANVEQNFSINRIKAAVAIDAVNLALWLASVVEACWCCGRRQKQKLPTTEEAMEEVDISEKKDITDEKNIVKEKDTKMALDPPPYVKV</sequence>
<feature type="transmembrane region" description="Helical" evidence="1">
    <location>
        <begin position="114"/>
        <end position="135"/>
    </location>
</feature>